<dbReference type="Proteomes" id="UP000325291">
    <property type="component" value="Unassembled WGS sequence"/>
</dbReference>
<dbReference type="InterPro" id="IPR007375">
    <property type="entry name" value="SoxG"/>
</dbReference>
<dbReference type="Gene3D" id="3.30.1360.120">
    <property type="entry name" value="Probable tRNA modification gtpase trme, domain 1"/>
    <property type="match status" value="1"/>
</dbReference>
<dbReference type="Gene3D" id="3.30.70.1520">
    <property type="entry name" value="Heterotetrameric sarcosine oxidase"/>
    <property type="match status" value="1"/>
</dbReference>
<proteinExistence type="predicted"/>
<keyword evidence="2" id="KW-1185">Reference proteome</keyword>
<name>A0A5A9ZHW1_9RHOB</name>
<evidence type="ECO:0000313" key="1">
    <source>
        <dbReference type="EMBL" id="KAA0916615.1"/>
    </source>
</evidence>
<sequence length="189" mass="19759">MSEAKTALPGALFDGIAVIEEAGLQGMITLRGDLGDKALASALHDVTGCALPGPREVALAGEKGAAWMSPDELLVMVPHGETAAAVATLDARLGERHALAADVSDARVVFDIRGAYAREVLGKLMPVDFSADAFGPGQIRRSRMAQVPAAVWMTGEDAFRVVCFRSVAQYVFDLLKTAASEGGEVGLYA</sequence>
<reference evidence="1 2" key="1">
    <citation type="submission" date="2019-07" db="EMBL/GenBank/DDBJ databases">
        <title>Aquicoccus porphyridii gen. nov., sp. nov., isolated from a small marine red alga, Porphyridium marinum.</title>
        <authorList>
            <person name="Liu L."/>
        </authorList>
    </citation>
    <scope>NUCLEOTIDE SEQUENCE [LARGE SCALE GENOMIC DNA]</scope>
    <source>
        <strain evidence="1 2">L1 8-17</strain>
    </source>
</reference>
<gene>
    <name evidence="1" type="ORF">FLO80_07245</name>
</gene>
<dbReference type="EMBL" id="VINQ01000004">
    <property type="protein sequence ID" value="KAA0916615.1"/>
    <property type="molecule type" value="Genomic_DNA"/>
</dbReference>
<evidence type="ECO:0000313" key="2">
    <source>
        <dbReference type="Proteomes" id="UP000325291"/>
    </source>
</evidence>
<accession>A0A5A9ZHW1</accession>
<dbReference type="AlphaFoldDB" id="A0A5A9ZHW1"/>
<comment type="caution">
    <text evidence="1">The sequence shown here is derived from an EMBL/GenBank/DDBJ whole genome shotgun (WGS) entry which is preliminary data.</text>
</comment>
<organism evidence="1 2">
    <name type="scientific">Aquicoccus porphyridii</name>
    <dbReference type="NCBI Taxonomy" id="1852029"/>
    <lineage>
        <taxon>Bacteria</taxon>
        <taxon>Pseudomonadati</taxon>
        <taxon>Pseudomonadota</taxon>
        <taxon>Alphaproteobacteria</taxon>
        <taxon>Rhodobacterales</taxon>
        <taxon>Paracoccaceae</taxon>
        <taxon>Aquicoccus</taxon>
    </lineage>
</organism>
<dbReference type="SUPFAM" id="SSF103025">
    <property type="entry name" value="Folate-binding domain"/>
    <property type="match status" value="1"/>
</dbReference>
<protein>
    <submittedName>
        <fullName evidence="1">Sarcosine oxidase subunit gamma</fullName>
    </submittedName>
</protein>
<dbReference type="RefSeq" id="WP_111365119.1">
    <property type="nucleotide sequence ID" value="NZ_VINQ01000004.1"/>
</dbReference>
<dbReference type="InterPro" id="IPR027266">
    <property type="entry name" value="TrmE/GcvT-like"/>
</dbReference>
<dbReference type="Pfam" id="PF04268">
    <property type="entry name" value="SoxG"/>
    <property type="match status" value="1"/>
</dbReference>